<dbReference type="InterPro" id="IPR054289">
    <property type="entry name" value="DUF7025"/>
</dbReference>
<feature type="compositionally biased region" description="Basic and acidic residues" evidence="1">
    <location>
        <begin position="992"/>
        <end position="1014"/>
    </location>
</feature>
<feature type="compositionally biased region" description="Gly residues" evidence="1">
    <location>
        <begin position="935"/>
        <end position="945"/>
    </location>
</feature>
<dbReference type="CDD" id="cd19481">
    <property type="entry name" value="RecA-like_protease"/>
    <property type="match status" value="1"/>
</dbReference>
<dbReference type="Pfam" id="PF22942">
    <property type="entry name" value="DUF7025"/>
    <property type="match status" value="1"/>
</dbReference>
<feature type="compositionally biased region" description="Acidic residues" evidence="1">
    <location>
        <begin position="1033"/>
        <end position="1048"/>
    </location>
</feature>
<organism evidence="3 4">
    <name type="scientific">Aspergillus hiratsukae</name>
    <dbReference type="NCBI Taxonomy" id="1194566"/>
    <lineage>
        <taxon>Eukaryota</taxon>
        <taxon>Fungi</taxon>
        <taxon>Dikarya</taxon>
        <taxon>Ascomycota</taxon>
        <taxon>Pezizomycotina</taxon>
        <taxon>Eurotiomycetes</taxon>
        <taxon>Eurotiomycetidae</taxon>
        <taxon>Eurotiales</taxon>
        <taxon>Aspergillaceae</taxon>
        <taxon>Aspergillus</taxon>
        <taxon>Aspergillus subgen. Fumigati</taxon>
    </lineage>
</organism>
<dbReference type="Pfam" id="PF00004">
    <property type="entry name" value="AAA"/>
    <property type="match status" value="1"/>
</dbReference>
<evidence type="ECO:0000313" key="3">
    <source>
        <dbReference type="EMBL" id="KAF7156351.1"/>
    </source>
</evidence>
<sequence length="1067" mass="123692">MATAEAPDRELSPGPQRKLRRRATQKILADDLSYVDEEEEQRKKERQEKWEGKRQQMPWKVEVQTLDYHHFKNRYSLEEGLAIIEVLQGHHSIYNEVWHENNRRRLGFIYPETPVELENEGTWIQRVRIQSPELLLLLSRLTGHRDLWPKRGARVFFRPFTTLYYYLPKMKECLALLESRWGGNVDESHQDPIESTQWTAKFNASSHKDISEPEDESFRLRTPAESVIGPVADSVTALRHVRLFVEFMDTEIVPLWKRAAGTTHRKIAFADLWMSYQPGELLYVASPSETTQAQIWPEPLFMSQNIWRLHTISRDQFQEVYNCDMTASTGQELDLWCYYIDFNGLSYEPYTQRFSIKAYEGLKDITTLQIYPLRFHKDAEKLLESRREVGQLFQKALMEKHLYYEGWTLTHEPTHNTQLQDRVNSEHIEGQVMIDFVEGHKSDSDLASKSDQTLTGWSASDWPEGEDNVAINHWYQWTSEDEEESEGEDAGNGHGKAWEPGFELVKEESDCLQLYEEFAGIISSQDFETNRFLRAYMAGNATHISPEDLVLLPRRVVAYAFRDRRFVRLDVKYLQPIPPSENVFKKLRINEEHKRMVRALVKTHFQKQKLNLDLIRGKGSGLVILLHGAPGVGKTATAEAVAQANKKPLFSITCGDLGFQAQDVETSLKEIFRLAHRWDCVLLLDEADIFLTRRNLSDLVRNALVSVFLRMLEYYSGILFLTTNRVGIIDEAFKSRIHVSLYYRPLDREQTLAIFRNNIRTLRKVEAEKERQHASNPDGPQRPILEIDEKSILHYAAWHYDNHVQHRWNGRQIRNAFQIAYSFAHYDIQNGPETWQNEAEEEEDTDSDEGKQVDFAVTNPVLDYRHFLLVADTIRRFDNYLWETTGETEEEQALNWSLRADDYNPDEWDDGPVYHPMGHQSQRRGYGSSSRGSMRGRGGTRGGSFRGSLPQAGRGVQRERSPVPEYQPPFKAPSSQQQGGRAKPIIGAEVSTYDRRFGPGAHPDRPRAPQRRSEQQSSAWNVHSSKETHFAYEEDYDEFEEYEEEGYDEYGQQAGPAGPARVGAVRG</sequence>
<proteinExistence type="predicted"/>
<feature type="region of interest" description="Disordered" evidence="1">
    <location>
        <begin position="905"/>
        <end position="1067"/>
    </location>
</feature>
<feature type="compositionally biased region" description="Low complexity" evidence="1">
    <location>
        <begin position="923"/>
        <end position="933"/>
    </location>
</feature>
<evidence type="ECO:0000313" key="4">
    <source>
        <dbReference type="Proteomes" id="UP000662466"/>
    </source>
</evidence>
<dbReference type="AlphaFoldDB" id="A0A8H6PLT7"/>
<dbReference type="InterPro" id="IPR003593">
    <property type="entry name" value="AAA+_ATPase"/>
</dbReference>
<evidence type="ECO:0000256" key="1">
    <source>
        <dbReference type="SAM" id="MobiDB-lite"/>
    </source>
</evidence>
<comment type="caution">
    <text evidence="3">The sequence shown here is derived from an EMBL/GenBank/DDBJ whole genome shotgun (WGS) entry which is preliminary data.</text>
</comment>
<protein>
    <recommendedName>
        <fullName evidence="2">AAA+ ATPase domain-containing protein</fullName>
    </recommendedName>
</protein>
<dbReference type="Proteomes" id="UP000662466">
    <property type="component" value="Unassembled WGS sequence"/>
</dbReference>
<dbReference type="GO" id="GO:0016887">
    <property type="term" value="F:ATP hydrolysis activity"/>
    <property type="evidence" value="ECO:0007669"/>
    <property type="project" value="InterPro"/>
</dbReference>
<dbReference type="SMART" id="SM00382">
    <property type="entry name" value="AAA"/>
    <property type="match status" value="1"/>
</dbReference>
<dbReference type="Pfam" id="PF23232">
    <property type="entry name" value="AAA_lid_13"/>
    <property type="match status" value="1"/>
</dbReference>
<accession>A0A8H6PLT7</accession>
<feature type="region of interest" description="Disordered" evidence="1">
    <location>
        <begin position="1"/>
        <end position="22"/>
    </location>
</feature>
<name>A0A8H6PLT7_9EURO</name>
<dbReference type="SUPFAM" id="SSF52540">
    <property type="entry name" value="P-loop containing nucleoside triphosphate hydrolases"/>
    <property type="match status" value="1"/>
</dbReference>
<dbReference type="PANTHER" id="PTHR46411:SF3">
    <property type="entry name" value="AAA+ ATPASE DOMAIN-CONTAINING PROTEIN"/>
    <property type="match status" value="1"/>
</dbReference>
<evidence type="ECO:0000259" key="2">
    <source>
        <dbReference type="SMART" id="SM00382"/>
    </source>
</evidence>
<feature type="domain" description="AAA+ ATPase" evidence="2">
    <location>
        <begin position="620"/>
        <end position="747"/>
    </location>
</feature>
<reference evidence="3" key="1">
    <citation type="submission" date="2020-06" db="EMBL/GenBank/DDBJ databases">
        <title>Draft genome sequences of strains closely related to Aspergillus parafelis and Aspergillus hiratsukae.</title>
        <authorList>
            <person name="Dos Santos R.A.C."/>
            <person name="Rivero-Menendez O."/>
            <person name="Steenwyk J.L."/>
            <person name="Mead M.E."/>
            <person name="Goldman G.H."/>
            <person name="Alastruey-Izquierdo A."/>
            <person name="Rokas A."/>
        </authorList>
    </citation>
    <scope>NUCLEOTIDE SEQUENCE</scope>
    <source>
        <strain evidence="3">CNM-CM6106</strain>
    </source>
</reference>
<dbReference type="Gene3D" id="3.40.50.300">
    <property type="entry name" value="P-loop containing nucleotide triphosphate hydrolases"/>
    <property type="match status" value="1"/>
</dbReference>
<dbReference type="GO" id="GO:0005524">
    <property type="term" value="F:ATP binding"/>
    <property type="evidence" value="ECO:0007669"/>
    <property type="project" value="InterPro"/>
</dbReference>
<dbReference type="InterPro" id="IPR003959">
    <property type="entry name" value="ATPase_AAA_core"/>
</dbReference>
<dbReference type="PANTHER" id="PTHR46411">
    <property type="entry name" value="FAMILY ATPASE, PUTATIVE-RELATED"/>
    <property type="match status" value="1"/>
</dbReference>
<dbReference type="InterPro" id="IPR027417">
    <property type="entry name" value="P-loop_NTPase"/>
</dbReference>
<feature type="compositionally biased region" description="Basic and acidic residues" evidence="1">
    <location>
        <begin position="1"/>
        <end position="11"/>
    </location>
</feature>
<feature type="compositionally biased region" description="Low complexity" evidence="1">
    <location>
        <begin position="1049"/>
        <end position="1067"/>
    </location>
</feature>
<dbReference type="InterPro" id="IPR056599">
    <property type="entry name" value="AAA_lid_fung"/>
</dbReference>
<gene>
    <name evidence="3" type="ORF">CNMCM6106_009618</name>
</gene>
<dbReference type="EMBL" id="JACBAF010002312">
    <property type="protein sequence ID" value="KAF7156351.1"/>
    <property type="molecule type" value="Genomic_DNA"/>
</dbReference>